<evidence type="ECO:0000313" key="3">
    <source>
        <dbReference type="EMBL" id="PZG36432.1"/>
    </source>
</evidence>
<dbReference type="PROSITE" id="PS00571">
    <property type="entry name" value="AMIDASES"/>
    <property type="match status" value="1"/>
</dbReference>
<dbReference type="PANTHER" id="PTHR11895:SF7">
    <property type="entry name" value="GLUTAMYL-TRNA(GLN) AMIDOTRANSFERASE SUBUNIT A, MITOCHONDRIAL"/>
    <property type="match status" value="1"/>
</dbReference>
<dbReference type="Proteomes" id="UP000248544">
    <property type="component" value="Unassembled WGS sequence"/>
</dbReference>
<evidence type="ECO:0000256" key="1">
    <source>
        <dbReference type="ARBA" id="ARBA00009199"/>
    </source>
</evidence>
<comment type="similarity">
    <text evidence="1">Belongs to the amidase family.</text>
</comment>
<dbReference type="InterPro" id="IPR023631">
    <property type="entry name" value="Amidase_dom"/>
</dbReference>
<sequence length="475" mass="49515">MNPGRLSAAELVRAYRRRELSPVEAAKTALDAIAAHDGELNAFVLVDPPAALRAAAESEARWMSGTQLGPADGVPVAVKDLLLTRGWPTLRGSLLVDAAGPWHDDSPSVARLREAGAVLVGKTTTPEFGWKGVTDSPGFGVTRNPWDPALTSGGSSGGSAVAVATGMAAWAMGTDGGGSVRLPAAFTGTVGLKPTGDLIPMYPRGNNGLLSHRGPMARTVADVAGMLDVVAAYDPRDPAALPPPSASFVDGLDAGISGLTIAYSRTLGYGRNDPAVEAAVTRAVEVLADLGAKVEEVDPGFADPIEAFQLLWCAGAAKTLDRYRDADLSRVDPGLLRSGESGRAASVSAYLDALAVCNDLGIRMARFHERYDALVTPATPITAFAAGRDQPDGSPSAVWASWTPYTYPFNMTRQPALSVPCGFTGDGLPVGLQIVTARHQDALALRIGHAYEQCARWTDAVPPLRTTNELEGGAQ</sequence>
<comment type="caution">
    <text evidence="3">The sequence shown here is derived from an EMBL/GenBank/DDBJ whole genome shotgun (WGS) entry which is preliminary data.</text>
</comment>
<protein>
    <submittedName>
        <fullName evidence="3">Amidase</fullName>
    </submittedName>
</protein>
<dbReference type="InterPro" id="IPR020556">
    <property type="entry name" value="Amidase_CS"/>
</dbReference>
<dbReference type="SUPFAM" id="SSF75304">
    <property type="entry name" value="Amidase signature (AS) enzymes"/>
    <property type="match status" value="1"/>
</dbReference>
<name>A0A2W2FL85_9ACTN</name>
<dbReference type="Pfam" id="PF01425">
    <property type="entry name" value="Amidase"/>
    <property type="match status" value="1"/>
</dbReference>
<evidence type="ECO:0000313" key="4">
    <source>
        <dbReference type="Proteomes" id="UP000248544"/>
    </source>
</evidence>
<keyword evidence="4" id="KW-1185">Reference proteome</keyword>
<feature type="domain" description="Amidase" evidence="2">
    <location>
        <begin position="25"/>
        <end position="443"/>
    </location>
</feature>
<gene>
    <name evidence="3" type="ORF">C1I98_26715</name>
</gene>
<dbReference type="InterPro" id="IPR000120">
    <property type="entry name" value="Amidase"/>
</dbReference>
<accession>A0A2W2FL85</accession>
<organism evidence="3 4">
    <name type="scientific">Spongiactinospora gelatinilytica</name>
    <dbReference type="NCBI Taxonomy" id="2666298"/>
    <lineage>
        <taxon>Bacteria</taxon>
        <taxon>Bacillati</taxon>
        <taxon>Actinomycetota</taxon>
        <taxon>Actinomycetes</taxon>
        <taxon>Streptosporangiales</taxon>
        <taxon>Streptosporangiaceae</taxon>
        <taxon>Spongiactinospora</taxon>
    </lineage>
</organism>
<dbReference type="GO" id="GO:0003824">
    <property type="term" value="F:catalytic activity"/>
    <property type="evidence" value="ECO:0007669"/>
    <property type="project" value="InterPro"/>
</dbReference>
<evidence type="ECO:0000259" key="2">
    <source>
        <dbReference type="Pfam" id="PF01425"/>
    </source>
</evidence>
<dbReference type="InterPro" id="IPR036928">
    <property type="entry name" value="AS_sf"/>
</dbReference>
<dbReference type="PANTHER" id="PTHR11895">
    <property type="entry name" value="TRANSAMIDASE"/>
    <property type="match status" value="1"/>
</dbReference>
<dbReference type="Gene3D" id="3.90.1300.10">
    <property type="entry name" value="Amidase signature (AS) domain"/>
    <property type="match status" value="1"/>
</dbReference>
<dbReference type="EMBL" id="POUA01000257">
    <property type="protein sequence ID" value="PZG36432.1"/>
    <property type="molecule type" value="Genomic_DNA"/>
</dbReference>
<dbReference type="AlphaFoldDB" id="A0A2W2FL85"/>
<dbReference type="NCBIfam" id="NF004815">
    <property type="entry name" value="PRK06169.1"/>
    <property type="match status" value="1"/>
</dbReference>
<reference evidence="3 4" key="1">
    <citation type="submission" date="2018-01" db="EMBL/GenBank/DDBJ databases">
        <title>Draft genome sequence of Sphaerisporangium sp. 7K107.</title>
        <authorList>
            <person name="Sahin N."/>
            <person name="Saygin H."/>
            <person name="Ay H."/>
        </authorList>
    </citation>
    <scope>NUCLEOTIDE SEQUENCE [LARGE SCALE GENOMIC DNA]</scope>
    <source>
        <strain evidence="3 4">7K107</strain>
    </source>
</reference>
<proteinExistence type="inferred from homology"/>